<reference evidence="2" key="1">
    <citation type="journal article" date="2019" name="Int. J. Syst. Evol. Microbiol.">
        <title>The Global Catalogue of Microorganisms (GCM) 10K type strain sequencing project: providing services to taxonomists for standard genome sequencing and annotation.</title>
        <authorList>
            <consortium name="The Broad Institute Genomics Platform"/>
            <consortium name="The Broad Institute Genome Sequencing Center for Infectious Disease"/>
            <person name="Wu L."/>
            <person name="Ma J."/>
        </authorList>
    </citation>
    <scope>NUCLEOTIDE SEQUENCE [LARGE SCALE GENOMIC DNA]</scope>
    <source>
        <strain evidence="2">CCM 8749</strain>
    </source>
</reference>
<keyword evidence="2" id="KW-1185">Reference proteome</keyword>
<dbReference type="EMBL" id="JBHSQV010000168">
    <property type="protein sequence ID" value="MFC5987679.1"/>
    <property type="molecule type" value="Genomic_DNA"/>
</dbReference>
<protein>
    <submittedName>
        <fullName evidence="1">Uncharacterized protein</fullName>
    </submittedName>
</protein>
<gene>
    <name evidence="1" type="ORF">ACFPXP_14830</name>
</gene>
<comment type="caution">
    <text evidence="1">The sequence shown here is derived from an EMBL/GenBank/DDBJ whole genome shotgun (WGS) entry which is preliminary data.</text>
</comment>
<dbReference type="InterPro" id="IPR036430">
    <property type="entry name" value="RNase_T2-like_sf"/>
</dbReference>
<dbReference type="Proteomes" id="UP001596250">
    <property type="component" value="Unassembled WGS sequence"/>
</dbReference>
<evidence type="ECO:0000313" key="2">
    <source>
        <dbReference type="Proteomes" id="UP001596250"/>
    </source>
</evidence>
<sequence length="162" mass="18864">MLSDEEAESVQAMLRVERKGFASRRSADYLAVRKQLEEQARAMFIDKGGKPRLQRPHYMTLGACEWLLEWYAHGTCLKLPLGCFNASAVSFTYGDLFPTMRYLDGKPYREKVYTRDEIIQVIEQFGLPQVWNADGSLGPERYIEVQVWDDTPLRPYIKYVDR</sequence>
<proteinExistence type="predicted"/>
<organism evidence="1 2">
    <name type="scientific">Marinicrinis lubricantis</name>
    <dbReference type="NCBI Taxonomy" id="2086470"/>
    <lineage>
        <taxon>Bacteria</taxon>
        <taxon>Bacillati</taxon>
        <taxon>Bacillota</taxon>
        <taxon>Bacilli</taxon>
        <taxon>Bacillales</taxon>
        <taxon>Paenibacillaceae</taxon>
    </lineage>
</organism>
<dbReference type="RefSeq" id="WP_379895089.1">
    <property type="nucleotide sequence ID" value="NZ_CBCSCT010000033.1"/>
</dbReference>
<accession>A0ABW1IRF4</accession>
<evidence type="ECO:0000313" key="1">
    <source>
        <dbReference type="EMBL" id="MFC5987679.1"/>
    </source>
</evidence>
<dbReference type="SUPFAM" id="SSF55895">
    <property type="entry name" value="Ribonuclease Rh-like"/>
    <property type="match status" value="1"/>
</dbReference>
<name>A0ABW1IRF4_9BACL</name>